<evidence type="ECO:0000313" key="3">
    <source>
        <dbReference type="Proteomes" id="UP000002534"/>
    </source>
</evidence>
<keyword evidence="1" id="KW-0812">Transmembrane</keyword>
<dbReference type="HOGENOM" id="CLU_1015075_0_0_7"/>
<reference evidence="3" key="1">
    <citation type="submission" date="2005-10" db="EMBL/GenBank/DDBJ databases">
        <title>Complete sequence of Pelobacter carbinolicus DSM 2380.</title>
        <authorList>
            <person name="Copeland A."/>
            <person name="Lucas S."/>
            <person name="Lapidus A."/>
            <person name="Barry K."/>
            <person name="Detter J.C."/>
            <person name="Glavina T."/>
            <person name="Hammon N."/>
            <person name="Israni S."/>
            <person name="Pitluck S."/>
            <person name="Chertkov O."/>
            <person name="Schmutz J."/>
            <person name="Larimer F."/>
            <person name="Land M."/>
            <person name="Kyrpides N."/>
            <person name="Ivanova N."/>
            <person name="Richardson P."/>
        </authorList>
    </citation>
    <scope>NUCLEOTIDE SEQUENCE [LARGE SCALE GENOMIC DNA]</scope>
    <source>
        <strain evidence="3">DSM 2380 / NBRC 103641 / GraBd1</strain>
    </source>
</reference>
<feature type="transmembrane region" description="Helical" evidence="1">
    <location>
        <begin position="124"/>
        <end position="144"/>
    </location>
</feature>
<dbReference type="EMBL" id="CP000142">
    <property type="protein sequence ID" value="ABA87726.1"/>
    <property type="molecule type" value="Genomic_DNA"/>
</dbReference>
<keyword evidence="1" id="KW-0472">Membrane</keyword>
<evidence type="ECO:0000313" key="2">
    <source>
        <dbReference type="EMBL" id="ABA87726.1"/>
    </source>
</evidence>
<dbReference type="KEGG" id="pca:Pcar_0466"/>
<feature type="transmembrane region" description="Helical" evidence="1">
    <location>
        <begin position="215"/>
        <end position="233"/>
    </location>
</feature>
<evidence type="ECO:0000256" key="1">
    <source>
        <dbReference type="SAM" id="Phobius"/>
    </source>
</evidence>
<keyword evidence="1" id="KW-1133">Transmembrane helix</keyword>
<gene>
    <name evidence="2" type="ordered locus">Pcar_0466</name>
</gene>
<dbReference type="Proteomes" id="UP000002534">
    <property type="component" value="Chromosome"/>
</dbReference>
<organism evidence="2 3">
    <name type="scientific">Syntrophotalea carbinolica (strain DSM 2380 / NBRC 103641 / GraBd1)</name>
    <name type="common">Pelobacter carbinolicus</name>
    <dbReference type="NCBI Taxonomy" id="338963"/>
    <lineage>
        <taxon>Bacteria</taxon>
        <taxon>Pseudomonadati</taxon>
        <taxon>Thermodesulfobacteriota</taxon>
        <taxon>Desulfuromonadia</taxon>
        <taxon>Desulfuromonadales</taxon>
        <taxon>Syntrophotaleaceae</taxon>
        <taxon>Syntrophotalea</taxon>
    </lineage>
</organism>
<name>Q3A7B8_SYNC1</name>
<feature type="transmembrane region" description="Helical" evidence="1">
    <location>
        <begin position="239"/>
        <end position="259"/>
    </location>
</feature>
<dbReference type="AlphaFoldDB" id="Q3A7B8"/>
<dbReference type="STRING" id="338963.Pcar_0466"/>
<proteinExistence type="predicted"/>
<protein>
    <submittedName>
        <fullName evidence="2">Uncharacterized protein</fullName>
    </submittedName>
</protein>
<reference evidence="2 3" key="2">
    <citation type="journal article" date="2012" name="BMC Genomics">
        <title>The genome of Pelobacter carbinolicus reveals surprising metabolic capabilities and physiological features.</title>
        <authorList>
            <person name="Aklujkar M."/>
            <person name="Haveman S.A."/>
            <person name="Didonato R.Jr."/>
            <person name="Chertkov O."/>
            <person name="Han C.S."/>
            <person name="Land M.L."/>
            <person name="Brown P."/>
            <person name="Lovley D.R."/>
        </authorList>
    </citation>
    <scope>NUCLEOTIDE SEQUENCE [LARGE SCALE GENOMIC DNA]</scope>
    <source>
        <strain evidence="3">DSM 2380 / NBRC 103641 / GraBd1</strain>
    </source>
</reference>
<keyword evidence="3" id="KW-1185">Reference proteome</keyword>
<sequence length="274" mass="30605">MPMSETALKAVAPDPQSAPQPLWRDVLHKTALWFHAMGLSPYYRYGEIGNLLYTLGKSILEGAVLYTMFSMAQTEFKVAAVLGVLTKYFYPGITFISNVKISSFVDYLERFADTNSQVRHLIRAMALVGGGQALGAVLLLLCYPPLFNELFGTMAAGRYVLIVLYLMHHICDGSAQVAEGRIWFKLIEIKLRNGQLSHISDNFWGIHAMSQNIQMILGLVLLWATTLTTGLFQDQLGHGVMWGIVLCGTLMTGIAKFSLPLAWKLVLRHKDYEE</sequence>
<accession>Q3A7B8</accession>